<dbReference type="Proteomes" id="UP000546213">
    <property type="component" value="Unassembled WGS sequence"/>
</dbReference>
<keyword evidence="4 6" id="KW-1133">Transmembrane helix</keyword>
<dbReference type="InterPro" id="IPR036259">
    <property type="entry name" value="MFS_trans_sf"/>
</dbReference>
<evidence type="ECO:0000256" key="5">
    <source>
        <dbReference type="ARBA" id="ARBA00023136"/>
    </source>
</evidence>
<evidence type="ECO:0000256" key="6">
    <source>
        <dbReference type="SAM" id="Phobius"/>
    </source>
</evidence>
<gene>
    <name evidence="7" type="ORF">FPCIR_5252</name>
</gene>
<keyword evidence="3 6" id="KW-0812">Transmembrane</keyword>
<evidence type="ECO:0000256" key="3">
    <source>
        <dbReference type="ARBA" id="ARBA00022692"/>
    </source>
</evidence>
<feature type="transmembrane region" description="Helical" evidence="6">
    <location>
        <begin position="190"/>
        <end position="209"/>
    </location>
</feature>
<feature type="transmembrane region" description="Helical" evidence="6">
    <location>
        <begin position="31"/>
        <end position="52"/>
    </location>
</feature>
<name>A0A8H5PBE9_9HYPO</name>
<proteinExistence type="predicted"/>
<dbReference type="OrthoDB" id="4161376at2759"/>
<keyword evidence="2" id="KW-0813">Transport</keyword>
<dbReference type="GO" id="GO:0022857">
    <property type="term" value="F:transmembrane transporter activity"/>
    <property type="evidence" value="ECO:0007669"/>
    <property type="project" value="InterPro"/>
</dbReference>
<dbReference type="Gene3D" id="1.20.1250.20">
    <property type="entry name" value="MFS general substrate transporter like domains"/>
    <property type="match status" value="2"/>
</dbReference>
<feature type="transmembrane region" description="Helical" evidence="6">
    <location>
        <begin position="157"/>
        <end position="178"/>
    </location>
</feature>
<dbReference type="PANTHER" id="PTHR23501:SF109">
    <property type="entry name" value="MAJOR FACILITATOR SUPERFAMILY (MFS) PROFILE DOMAIN-CONTAINING PROTEIN-RELATED"/>
    <property type="match status" value="1"/>
</dbReference>
<comment type="caution">
    <text evidence="7">The sequence shown here is derived from an EMBL/GenBank/DDBJ whole genome shotgun (WGS) entry which is preliminary data.</text>
</comment>
<evidence type="ECO:0000313" key="7">
    <source>
        <dbReference type="EMBL" id="KAF5593473.1"/>
    </source>
</evidence>
<accession>A0A8H5PBE9</accession>
<keyword evidence="8" id="KW-1185">Reference proteome</keyword>
<organism evidence="7 8">
    <name type="scientific">Fusarium pseudocircinatum</name>
    <dbReference type="NCBI Taxonomy" id="56676"/>
    <lineage>
        <taxon>Eukaryota</taxon>
        <taxon>Fungi</taxon>
        <taxon>Dikarya</taxon>
        <taxon>Ascomycota</taxon>
        <taxon>Pezizomycotina</taxon>
        <taxon>Sordariomycetes</taxon>
        <taxon>Hypocreomycetidae</taxon>
        <taxon>Hypocreales</taxon>
        <taxon>Nectriaceae</taxon>
        <taxon>Fusarium</taxon>
        <taxon>Fusarium fujikuroi species complex</taxon>
    </lineage>
</organism>
<dbReference type="SUPFAM" id="SSF103473">
    <property type="entry name" value="MFS general substrate transporter"/>
    <property type="match status" value="1"/>
</dbReference>
<dbReference type="InterPro" id="IPR010573">
    <property type="entry name" value="MFS_Str1/Tri12-like"/>
</dbReference>
<dbReference type="PANTHER" id="PTHR23501">
    <property type="entry name" value="MAJOR FACILITATOR SUPERFAMILY"/>
    <property type="match status" value="1"/>
</dbReference>
<feature type="transmembrane region" description="Helical" evidence="6">
    <location>
        <begin position="86"/>
        <end position="104"/>
    </location>
</feature>
<protein>
    <submittedName>
        <fullName evidence="7">Trichothecene efflux pump</fullName>
    </submittedName>
</protein>
<feature type="transmembrane region" description="Helical" evidence="6">
    <location>
        <begin position="276"/>
        <end position="297"/>
    </location>
</feature>
<evidence type="ECO:0000256" key="4">
    <source>
        <dbReference type="ARBA" id="ARBA00022989"/>
    </source>
</evidence>
<dbReference type="EMBL" id="JAAOAS010000110">
    <property type="protein sequence ID" value="KAF5593473.1"/>
    <property type="molecule type" value="Genomic_DNA"/>
</dbReference>
<dbReference type="Pfam" id="PF06609">
    <property type="entry name" value="TRI12"/>
    <property type="match status" value="3"/>
</dbReference>
<keyword evidence="5 6" id="KW-0472">Membrane</keyword>
<reference evidence="7 8" key="1">
    <citation type="submission" date="2020-05" db="EMBL/GenBank/DDBJ databases">
        <title>Identification and distribution of gene clusters putatively required for synthesis of sphingolipid metabolism inhibitors in phylogenetically diverse species of the filamentous fungus Fusarium.</title>
        <authorList>
            <person name="Kim H.-S."/>
            <person name="Busman M."/>
            <person name="Brown D.W."/>
            <person name="Divon H."/>
            <person name="Uhlig S."/>
            <person name="Proctor R.H."/>
        </authorList>
    </citation>
    <scope>NUCLEOTIDE SEQUENCE [LARGE SCALE GENOMIC DNA]</scope>
    <source>
        <strain evidence="7 8">NRRL 36939</strain>
    </source>
</reference>
<dbReference type="GO" id="GO:0005886">
    <property type="term" value="C:plasma membrane"/>
    <property type="evidence" value="ECO:0007669"/>
    <property type="project" value="TreeGrafter"/>
</dbReference>
<evidence type="ECO:0000256" key="2">
    <source>
        <dbReference type="ARBA" id="ARBA00022448"/>
    </source>
</evidence>
<evidence type="ECO:0000256" key="1">
    <source>
        <dbReference type="ARBA" id="ARBA00004141"/>
    </source>
</evidence>
<sequence>MADGTAEYVGKNAFGDELDRMPEGYDRSSQFIGTLAAQCLASTCAYLGWVLLSNMVSSPCIHPFTSQTFSTVPALINADIGPSVQIAWVATIWTMGSSIGFLIVGRLSDLYGRKWMVMNTTLLGLRLCYWWNRKESAGQLSFGIVLGELVSNKHRGLIIGFVFLTSIPFGVFGPVVARTIIENIYEGWRWSYYLGIILSITTLALYRFLYHRPTFSQLHVGKTRTQQTKELDWIAHPTPQIPSKLAGRAASLVVELFGQAMSGLAIAYIPRLRIQWIAALVMTFITSTCSISPGRWVSTIVFGLNACTAVGNIENVALTCVTLLREPQDIGIASGILGSIRALGGAISQAMCVSILSNELARKIPKYVIPATTRSGPSTKSLPSLFDAINKGDYSDVPGINKVIIDSGKSFRKSPTGINEVEVQAMNECHPDEARVASHV</sequence>
<dbReference type="AlphaFoldDB" id="A0A8H5PBE9"/>
<evidence type="ECO:0000313" key="8">
    <source>
        <dbReference type="Proteomes" id="UP000546213"/>
    </source>
</evidence>
<comment type="subcellular location">
    <subcellularLocation>
        <location evidence="1">Membrane</location>
        <topology evidence="1">Multi-pass membrane protein</topology>
    </subcellularLocation>
</comment>